<protein>
    <recommendedName>
        <fullName evidence="10">Cytidylate kinase</fullName>
        <shortName evidence="10">CK</shortName>
        <ecNumber evidence="10">2.7.4.25</ecNumber>
    </recommendedName>
    <alternativeName>
        <fullName evidence="10">Cytidine monophosphate kinase</fullName>
        <shortName evidence="10">CMP kinase</shortName>
    </alternativeName>
</protein>
<dbReference type="GO" id="GO:0006220">
    <property type="term" value="P:pyrimidine nucleotide metabolic process"/>
    <property type="evidence" value="ECO:0007669"/>
    <property type="project" value="UniProtKB-UniRule"/>
</dbReference>
<evidence type="ECO:0000256" key="3">
    <source>
        <dbReference type="ARBA" id="ARBA00022490"/>
    </source>
</evidence>
<evidence type="ECO:0000259" key="11">
    <source>
        <dbReference type="Pfam" id="PF02224"/>
    </source>
</evidence>
<evidence type="ECO:0000256" key="8">
    <source>
        <dbReference type="ARBA" id="ARBA00047615"/>
    </source>
</evidence>
<keyword evidence="7 10" id="KW-0067">ATP-binding</keyword>
<comment type="similarity">
    <text evidence="2 10">Belongs to the cytidylate kinase family. Type 1 subfamily.</text>
</comment>
<dbReference type="EMBL" id="LR890047">
    <property type="protein sequence ID" value="CAD6509357.1"/>
    <property type="molecule type" value="Genomic_DNA"/>
</dbReference>
<dbReference type="Proteomes" id="UP000683585">
    <property type="component" value="Chromosome"/>
</dbReference>
<reference evidence="12" key="1">
    <citation type="submission" date="2020-10" db="EMBL/GenBank/DDBJ databases">
        <authorList>
            <person name="Szabo G."/>
        </authorList>
    </citation>
    <scope>NUCLEOTIDE SEQUENCE</scope>
    <source>
        <strain evidence="12">PROFFT</strain>
    </source>
</reference>
<comment type="catalytic activity">
    <reaction evidence="8 10">
        <text>dCMP + ATP = dCDP + ADP</text>
        <dbReference type="Rhea" id="RHEA:25094"/>
        <dbReference type="ChEBI" id="CHEBI:30616"/>
        <dbReference type="ChEBI" id="CHEBI:57566"/>
        <dbReference type="ChEBI" id="CHEBI:58593"/>
        <dbReference type="ChEBI" id="CHEBI:456216"/>
        <dbReference type="EC" id="2.7.4.25"/>
    </reaction>
</comment>
<evidence type="ECO:0000313" key="13">
    <source>
        <dbReference type="Proteomes" id="UP000683585"/>
    </source>
</evidence>
<dbReference type="KEGG" id="ptf:PROFFT_A_02540"/>
<keyword evidence="4 10" id="KW-0808">Transferase</keyword>
<dbReference type="PANTHER" id="PTHR21299:SF2">
    <property type="entry name" value="CYTIDYLATE KINASE"/>
    <property type="match status" value="1"/>
</dbReference>
<dbReference type="HAMAP" id="MF_00238">
    <property type="entry name" value="Cytidyl_kinase_type1"/>
    <property type="match status" value="1"/>
</dbReference>
<evidence type="ECO:0000256" key="9">
    <source>
        <dbReference type="ARBA" id="ARBA00048478"/>
    </source>
</evidence>
<sequence>MSTIHGSSCIENIRRKMTAIAPVITVDGPSGVGKSALCKALSKSLGWRLLDSGIIYRILALSVLQHQMNIISEDDLISLASNLDICLSGDNGHLRVILQGEDVSKKIRRELIGSMASKAASFPRVRDVLLHHQRAVRNFPGLIADGRDMGTVVFPDATVKIFLDARSKERALRRLFQLQEKGFSVNFKRIWADMQERDYRDSNRKTAPLVPAQDALILDSTEMSLEQVIMKVFSYVQQKLLHSIE</sequence>
<keyword evidence="5 10" id="KW-0547">Nucleotide-binding</keyword>
<proteinExistence type="inferred from homology"/>
<evidence type="ECO:0000313" key="12">
    <source>
        <dbReference type="EMBL" id="CAD6509357.1"/>
    </source>
</evidence>
<evidence type="ECO:0000256" key="1">
    <source>
        <dbReference type="ARBA" id="ARBA00004496"/>
    </source>
</evidence>
<accession>A0A8E4EYM5</accession>
<dbReference type="AlphaFoldDB" id="A0A8E4EYM5"/>
<evidence type="ECO:0000256" key="5">
    <source>
        <dbReference type="ARBA" id="ARBA00022741"/>
    </source>
</evidence>
<dbReference type="NCBIfam" id="TIGR00017">
    <property type="entry name" value="cmk"/>
    <property type="match status" value="1"/>
</dbReference>
<evidence type="ECO:0000256" key="2">
    <source>
        <dbReference type="ARBA" id="ARBA00009427"/>
    </source>
</evidence>
<dbReference type="SUPFAM" id="SSF52540">
    <property type="entry name" value="P-loop containing nucleoside triphosphate hydrolases"/>
    <property type="match status" value="1"/>
</dbReference>
<comment type="catalytic activity">
    <reaction evidence="9 10">
        <text>CMP + ATP = CDP + ADP</text>
        <dbReference type="Rhea" id="RHEA:11600"/>
        <dbReference type="ChEBI" id="CHEBI:30616"/>
        <dbReference type="ChEBI" id="CHEBI:58069"/>
        <dbReference type="ChEBI" id="CHEBI:60377"/>
        <dbReference type="ChEBI" id="CHEBI:456216"/>
        <dbReference type="EC" id="2.7.4.25"/>
    </reaction>
</comment>
<comment type="subcellular location">
    <subcellularLocation>
        <location evidence="1 10">Cytoplasm</location>
    </subcellularLocation>
</comment>
<dbReference type="Gene3D" id="3.40.50.300">
    <property type="entry name" value="P-loop containing nucleotide triphosphate hydrolases"/>
    <property type="match status" value="1"/>
</dbReference>
<dbReference type="PANTHER" id="PTHR21299">
    <property type="entry name" value="CYTIDYLATE KINASE/PANTOATE-BETA-ALANINE LIGASE"/>
    <property type="match status" value="1"/>
</dbReference>
<evidence type="ECO:0000256" key="6">
    <source>
        <dbReference type="ARBA" id="ARBA00022777"/>
    </source>
</evidence>
<evidence type="ECO:0000256" key="4">
    <source>
        <dbReference type="ARBA" id="ARBA00022679"/>
    </source>
</evidence>
<evidence type="ECO:0000256" key="7">
    <source>
        <dbReference type="ARBA" id="ARBA00022840"/>
    </source>
</evidence>
<dbReference type="FunFam" id="3.40.50.300:FF:000262">
    <property type="entry name" value="Cytidylate kinase"/>
    <property type="match status" value="1"/>
</dbReference>
<keyword evidence="3 10" id="KW-0963">Cytoplasm</keyword>
<dbReference type="GO" id="GO:0005524">
    <property type="term" value="F:ATP binding"/>
    <property type="evidence" value="ECO:0007669"/>
    <property type="project" value="UniProtKB-UniRule"/>
</dbReference>
<dbReference type="EC" id="2.7.4.25" evidence="10"/>
<dbReference type="Pfam" id="PF02224">
    <property type="entry name" value="Cytidylate_kin"/>
    <property type="match status" value="1"/>
</dbReference>
<dbReference type="InterPro" id="IPR011994">
    <property type="entry name" value="Cytidylate_kinase_dom"/>
</dbReference>
<dbReference type="InterPro" id="IPR027417">
    <property type="entry name" value="P-loop_NTPase"/>
</dbReference>
<keyword evidence="6 10" id="KW-0418">Kinase</keyword>
<feature type="domain" description="Cytidylate kinase" evidence="11">
    <location>
        <begin position="24"/>
        <end position="238"/>
    </location>
</feature>
<name>A0A8E4EYM5_9ENTR</name>
<gene>
    <name evidence="10 12" type="primary">cmk</name>
    <name evidence="12" type="ORF">PROFFT_A_02540</name>
</gene>
<dbReference type="GO" id="GO:0036431">
    <property type="term" value="F:dCMP kinase activity"/>
    <property type="evidence" value="ECO:0007669"/>
    <property type="project" value="InterPro"/>
</dbReference>
<keyword evidence="13" id="KW-1185">Reference proteome</keyword>
<dbReference type="GO" id="GO:0005829">
    <property type="term" value="C:cytosol"/>
    <property type="evidence" value="ECO:0007669"/>
    <property type="project" value="TreeGrafter"/>
</dbReference>
<dbReference type="InterPro" id="IPR003136">
    <property type="entry name" value="Cytidylate_kin"/>
</dbReference>
<dbReference type="CDD" id="cd02020">
    <property type="entry name" value="CMPK"/>
    <property type="match status" value="1"/>
</dbReference>
<feature type="binding site" evidence="10">
    <location>
        <begin position="28"/>
        <end position="36"/>
    </location>
    <ligand>
        <name>ATP</name>
        <dbReference type="ChEBI" id="CHEBI:30616"/>
    </ligand>
</feature>
<dbReference type="GO" id="GO:0015949">
    <property type="term" value="P:nucleobase-containing small molecule interconversion"/>
    <property type="evidence" value="ECO:0007669"/>
    <property type="project" value="TreeGrafter"/>
</dbReference>
<organism evidence="12 13">
    <name type="scientific">Candidatus Profftia tarda</name>
    <dbReference type="NCBI Taxonomy" id="1177216"/>
    <lineage>
        <taxon>Bacteria</taxon>
        <taxon>Pseudomonadati</taxon>
        <taxon>Pseudomonadota</taxon>
        <taxon>Gammaproteobacteria</taxon>
        <taxon>Enterobacterales</taxon>
        <taxon>Enterobacteriaceae</taxon>
        <taxon>Candidatus Profftia</taxon>
    </lineage>
</organism>
<evidence type="ECO:0000256" key="10">
    <source>
        <dbReference type="HAMAP-Rule" id="MF_00238"/>
    </source>
</evidence>